<gene>
    <name evidence="2" type="ORF">CLV81_2331</name>
</gene>
<accession>A0A2T0M8Z0</accession>
<comment type="caution">
    <text evidence="2">The sequence shown here is derived from an EMBL/GenBank/DDBJ whole genome shotgun (WGS) entry which is preliminary data.</text>
</comment>
<sequence>MRCCFLMVLAILTFFSYGQDLNSIYKESIEAHKSKDYTKFVALNKEALNLHPSQPTFLYNLATGYSLTDSLENTYQILKKLLSWNNKIDYQKDADFNNLLLSNRYTQSLDSLVNYYGQVKGVGYDFALFKGKRHLEDLVLLDSLLFATDVYHGELLKYNTKKNEVVVVKEFDLPVLALASKPDSYSVWVSTAKIHQSKKKGIPSNTPEIVEIDALKGKLKSRVPLDDDFVAGSMVFDKDDNLYISNSSKSEIIIIDTKTNTIKQKLPVDDGFNLQGITIDLDRNILYVADYIKGVAKVDIANDYQITWFQSDSFLLKGIDGLAHVKGNKLLAIQNNSSPKRVIQLSVNGSAIETVRLLDNNLNTTSEPTNGKYYEKLGFLYIANSSWPHYNKNGEAIFEKWEEQKVLQIRTDTFLDQ</sequence>
<evidence type="ECO:0000313" key="2">
    <source>
        <dbReference type="EMBL" id="PRX53938.1"/>
    </source>
</evidence>
<feature type="chain" id="PRO_5015748323" description="DNA-binding beta-propeller fold protein YncE" evidence="1">
    <location>
        <begin position="19"/>
        <end position="417"/>
    </location>
</feature>
<feature type="signal peptide" evidence="1">
    <location>
        <begin position="1"/>
        <end position="18"/>
    </location>
</feature>
<dbReference type="Proteomes" id="UP000237640">
    <property type="component" value="Unassembled WGS sequence"/>
</dbReference>
<dbReference type="EMBL" id="PVYX01000002">
    <property type="protein sequence ID" value="PRX53938.1"/>
    <property type="molecule type" value="Genomic_DNA"/>
</dbReference>
<dbReference type="AlphaFoldDB" id="A0A2T0M8Z0"/>
<dbReference type="OrthoDB" id="8584394at2"/>
<dbReference type="SUPFAM" id="SSF63829">
    <property type="entry name" value="Calcium-dependent phosphotriesterase"/>
    <property type="match status" value="1"/>
</dbReference>
<reference evidence="2 3" key="1">
    <citation type="submission" date="2018-03" db="EMBL/GenBank/DDBJ databases">
        <title>Genomic Encyclopedia of Archaeal and Bacterial Type Strains, Phase II (KMG-II): from individual species to whole genera.</title>
        <authorList>
            <person name="Goeker M."/>
        </authorList>
    </citation>
    <scope>NUCLEOTIDE SEQUENCE [LARGE SCALE GENOMIC DNA]</scope>
    <source>
        <strain evidence="2 3">DSM 25027</strain>
    </source>
</reference>
<keyword evidence="3" id="KW-1185">Reference proteome</keyword>
<proteinExistence type="predicted"/>
<keyword evidence="1" id="KW-0732">Signal</keyword>
<protein>
    <recommendedName>
        <fullName evidence="4">DNA-binding beta-propeller fold protein YncE</fullName>
    </recommendedName>
</protein>
<dbReference type="Gene3D" id="2.130.10.10">
    <property type="entry name" value="YVTN repeat-like/Quinoprotein amine dehydrogenase"/>
    <property type="match status" value="1"/>
</dbReference>
<dbReference type="RefSeq" id="WP_146129887.1">
    <property type="nucleotide sequence ID" value="NZ_PVYX01000002.1"/>
</dbReference>
<evidence type="ECO:0000256" key="1">
    <source>
        <dbReference type="SAM" id="SignalP"/>
    </source>
</evidence>
<organism evidence="2 3">
    <name type="scientific">Flagellimonas meridianipacifica</name>
    <dbReference type="NCBI Taxonomy" id="1080225"/>
    <lineage>
        <taxon>Bacteria</taxon>
        <taxon>Pseudomonadati</taxon>
        <taxon>Bacteroidota</taxon>
        <taxon>Flavobacteriia</taxon>
        <taxon>Flavobacteriales</taxon>
        <taxon>Flavobacteriaceae</taxon>
        <taxon>Flagellimonas</taxon>
    </lineage>
</organism>
<evidence type="ECO:0000313" key="3">
    <source>
        <dbReference type="Proteomes" id="UP000237640"/>
    </source>
</evidence>
<evidence type="ECO:0008006" key="4">
    <source>
        <dbReference type="Google" id="ProtNLM"/>
    </source>
</evidence>
<name>A0A2T0M8Z0_9FLAO</name>
<dbReference type="InterPro" id="IPR015943">
    <property type="entry name" value="WD40/YVTN_repeat-like_dom_sf"/>
</dbReference>